<name>A0A915KX73_ROMCU</name>
<keyword evidence="1" id="KW-1185">Reference proteome</keyword>
<dbReference type="AlphaFoldDB" id="A0A915KX73"/>
<reference evidence="2" key="1">
    <citation type="submission" date="2022-11" db="UniProtKB">
        <authorList>
            <consortium name="WormBaseParasite"/>
        </authorList>
    </citation>
    <scope>IDENTIFICATION</scope>
</reference>
<dbReference type="WBParaSite" id="nRc.2.0.1.t43406-RA">
    <property type="protein sequence ID" value="nRc.2.0.1.t43406-RA"/>
    <property type="gene ID" value="nRc.2.0.1.g43406"/>
</dbReference>
<protein>
    <submittedName>
        <fullName evidence="2">Uncharacterized protein</fullName>
    </submittedName>
</protein>
<accession>A0A915KX73</accession>
<evidence type="ECO:0000313" key="2">
    <source>
        <dbReference type="WBParaSite" id="nRc.2.0.1.t43406-RA"/>
    </source>
</evidence>
<dbReference type="Proteomes" id="UP000887565">
    <property type="component" value="Unplaced"/>
</dbReference>
<organism evidence="1 2">
    <name type="scientific">Romanomermis culicivorax</name>
    <name type="common">Nematode worm</name>
    <dbReference type="NCBI Taxonomy" id="13658"/>
    <lineage>
        <taxon>Eukaryota</taxon>
        <taxon>Metazoa</taxon>
        <taxon>Ecdysozoa</taxon>
        <taxon>Nematoda</taxon>
        <taxon>Enoplea</taxon>
        <taxon>Dorylaimia</taxon>
        <taxon>Mermithida</taxon>
        <taxon>Mermithoidea</taxon>
        <taxon>Mermithidae</taxon>
        <taxon>Romanomermis</taxon>
    </lineage>
</organism>
<evidence type="ECO:0000313" key="1">
    <source>
        <dbReference type="Proteomes" id="UP000887565"/>
    </source>
</evidence>
<sequence>THASVYRKKDNIPSSLILSQTEKALLKQASEKLTLAELQHLQELLKTQFQETASQLACRTGRVPPLLTDVAQQDLTTPAYSPSRLAKNISIEALTDASLCMRQWYEEVQKVLEQKDVKVKSKTQKPITTAHAVKNLKMDPNRADSNLNRETDKILLSSNEQSSQSSASQLKPSCAFSSKTVLTLSNNSTASHPPVLQPAADPAQTTTLQQHLMSFQFLSSLSPSQLQFLQQQFNLAAMSHLCQAQQLRKWGHVYIMYFC</sequence>
<proteinExistence type="predicted"/>